<evidence type="ECO:0000313" key="1">
    <source>
        <dbReference type="EMBL" id="KAF2621487.1"/>
    </source>
</evidence>
<evidence type="ECO:0000313" key="2">
    <source>
        <dbReference type="Proteomes" id="UP000799754"/>
    </source>
</evidence>
<keyword evidence="2" id="KW-1185">Reference proteome</keyword>
<gene>
    <name evidence="1" type="ORF">BU25DRAFT_482912</name>
</gene>
<sequence>MLRLCCTLVFLLGLGHASQIFSNKGTTQGWSHINQENKGTVQQVSNVFIESPSAIKCTQVYDPSYAGRYHSDLRKDNIYRNGDTGFYGFAFRLQEDWDFSGDQSYNIAQFIADFTDSGCDDWMPTTMIWLQGNQLYTRVKHGTVCPKAAQLLTVFPKVATVSAGQWHKIVVHSSWKSDNTGFFKLWFDGVKVLEQFNIPTTIDNNRAFGFSIGLYANAWGDEGRMEGSQGTRQVWFDEIGVGSAFADADLDQW</sequence>
<reference evidence="1" key="1">
    <citation type="journal article" date="2020" name="Stud. Mycol.">
        <title>101 Dothideomycetes genomes: a test case for predicting lifestyles and emergence of pathogens.</title>
        <authorList>
            <person name="Haridas S."/>
            <person name="Albert R."/>
            <person name="Binder M."/>
            <person name="Bloem J."/>
            <person name="Labutti K."/>
            <person name="Salamov A."/>
            <person name="Andreopoulos B."/>
            <person name="Baker S."/>
            <person name="Barry K."/>
            <person name="Bills G."/>
            <person name="Bluhm B."/>
            <person name="Cannon C."/>
            <person name="Castanera R."/>
            <person name="Culley D."/>
            <person name="Daum C."/>
            <person name="Ezra D."/>
            <person name="Gonzalez J."/>
            <person name="Henrissat B."/>
            <person name="Kuo A."/>
            <person name="Liang C."/>
            <person name="Lipzen A."/>
            <person name="Lutzoni F."/>
            <person name="Magnuson J."/>
            <person name="Mondo S."/>
            <person name="Nolan M."/>
            <person name="Ohm R."/>
            <person name="Pangilinan J."/>
            <person name="Park H.-J."/>
            <person name="Ramirez L."/>
            <person name="Alfaro M."/>
            <person name="Sun H."/>
            <person name="Tritt A."/>
            <person name="Yoshinaga Y."/>
            <person name="Zwiers L.-H."/>
            <person name="Turgeon B."/>
            <person name="Goodwin S."/>
            <person name="Spatafora J."/>
            <person name="Crous P."/>
            <person name="Grigoriev I."/>
        </authorList>
    </citation>
    <scope>NUCLEOTIDE SEQUENCE</scope>
    <source>
        <strain evidence="1">CBS 525.71</strain>
    </source>
</reference>
<comment type="caution">
    <text evidence="1">The sequence shown here is derived from an EMBL/GenBank/DDBJ whole genome shotgun (WGS) entry which is preliminary data.</text>
</comment>
<organism evidence="1 2">
    <name type="scientific">Macroventuria anomochaeta</name>
    <dbReference type="NCBI Taxonomy" id="301207"/>
    <lineage>
        <taxon>Eukaryota</taxon>
        <taxon>Fungi</taxon>
        <taxon>Dikarya</taxon>
        <taxon>Ascomycota</taxon>
        <taxon>Pezizomycotina</taxon>
        <taxon>Dothideomycetes</taxon>
        <taxon>Pleosporomycetidae</taxon>
        <taxon>Pleosporales</taxon>
        <taxon>Pleosporineae</taxon>
        <taxon>Didymellaceae</taxon>
        <taxon>Macroventuria</taxon>
    </lineage>
</organism>
<keyword evidence="1" id="KW-0456">Lyase</keyword>
<dbReference type="EMBL" id="MU006755">
    <property type="protein sequence ID" value="KAF2621487.1"/>
    <property type="molecule type" value="Genomic_DNA"/>
</dbReference>
<protein>
    <submittedName>
        <fullName evidence="1">Polysaccharide lyase family 20 protein</fullName>
    </submittedName>
</protein>
<accession>A0ACB6RKI6</accession>
<proteinExistence type="predicted"/>
<dbReference type="Proteomes" id="UP000799754">
    <property type="component" value="Unassembled WGS sequence"/>
</dbReference>
<name>A0ACB6RKI6_9PLEO</name>